<feature type="region of interest" description="Disordered" evidence="1">
    <location>
        <begin position="198"/>
        <end position="221"/>
    </location>
</feature>
<dbReference type="PANTHER" id="PTHR34351">
    <property type="entry name" value="SLR1927 PROTEIN-RELATED"/>
    <property type="match status" value="1"/>
</dbReference>
<evidence type="ECO:0000313" key="5">
    <source>
        <dbReference type="Proteomes" id="UP001359886"/>
    </source>
</evidence>
<feature type="transmembrane region" description="Helical" evidence="2">
    <location>
        <begin position="44"/>
        <end position="66"/>
    </location>
</feature>
<name>A0AAW9RF38_9GAMM</name>
<gene>
    <name evidence="4" type="ORF">V3330_12165</name>
</gene>
<proteinExistence type="predicted"/>
<dbReference type="EMBL" id="JAZHOG010000007">
    <property type="protein sequence ID" value="MEJ8568381.1"/>
    <property type="molecule type" value="Genomic_DNA"/>
</dbReference>
<evidence type="ECO:0000256" key="1">
    <source>
        <dbReference type="SAM" id="MobiDB-lite"/>
    </source>
</evidence>
<dbReference type="PANTHER" id="PTHR34351:SF1">
    <property type="entry name" value="SLR1927 PROTEIN"/>
    <property type="match status" value="1"/>
</dbReference>
<dbReference type="RefSeq" id="WP_354695697.1">
    <property type="nucleotide sequence ID" value="NZ_JAZHOG010000007.1"/>
</dbReference>
<dbReference type="AlphaFoldDB" id="A0AAW9RF38"/>
<dbReference type="Proteomes" id="UP001359886">
    <property type="component" value="Unassembled WGS sequence"/>
</dbReference>
<keyword evidence="2" id="KW-0472">Membrane</keyword>
<keyword evidence="5" id="KW-1185">Reference proteome</keyword>
<evidence type="ECO:0000259" key="3">
    <source>
        <dbReference type="Pfam" id="PF01882"/>
    </source>
</evidence>
<feature type="transmembrane region" description="Helical" evidence="2">
    <location>
        <begin position="73"/>
        <end position="92"/>
    </location>
</feature>
<keyword evidence="2" id="KW-0812">Transmembrane</keyword>
<dbReference type="InterPro" id="IPR002881">
    <property type="entry name" value="DUF58"/>
</dbReference>
<feature type="domain" description="DUF58" evidence="3">
    <location>
        <begin position="227"/>
        <end position="263"/>
    </location>
</feature>
<comment type="caution">
    <text evidence="4">The sequence shown here is derived from an EMBL/GenBank/DDBJ whole genome shotgun (WGS) entry which is preliminary data.</text>
</comment>
<protein>
    <submittedName>
        <fullName evidence="4">DUF58 domain-containing protein</fullName>
    </submittedName>
</protein>
<sequence length="331" mass="37700">MASLATTFDRWRPGPRFELWVQERVRRRRGPLDLPLTLEYRHVYVMPTVFGAWFGGLLVMLLLGGLNFNNNMALLMGFLLGAIAQITTLLVYRNLVGLTVTTIAAEPVFAGEQARFRIYLKNPEPRHRFALQARMGDTADTCDIGPQETTHLVLRQPAPRRGWLDMPAFRLENRYPLGLFRAWSVMIPRTRCLVYPTPHPHPPPLPRTGRGDEGTAKAGEGDHFHGLREYRAGDPLRMIAWRASARHGRLFAREMETPQEQACELNWYLMGEGDTETRLSILTAWILRAERQQIPYALELPTDALPANLGDEHRDACLRILALHGHDGNDR</sequence>
<keyword evidence="2" id="KW-1133">Transmembrane helix</keyword>
<reference evidence="4 5" key="1">
    <citation type="submission" date="2024-02" db="EMBL/GenBank/DDBJ databases">
        <title>A novel Wenzhouxiangellaceae bacterium, isolated from coastal sediments.</title>
        <authorList>
            <person name="Du Z.-J."/>
            <person name="Ye Y.-Q."/>
            <person name="Zhang X.-Y."/>
        </authorList>
    </citation>
    <scope>NUCLEOTIDE SEQUENCE [LARGE SCALE GENOMIC DNA]</scope>
    <source>
        <strain evidence="4 5">CH-27</strain>
    </source>
</reference>
<organism evidence="4 5">
    <name type="scientific">Elongatibacter sediminis</name>
    <dbReference type="NCBI Taxonomy" id="3119006"/>
    <lineage>
        <taxon>Bacteria</taxon>
        <taxon>Pseudomonadati</taxon>
        <taxon>Pseudomonadota</taxon>
        <taxon>Gammaproteobacteria</taxon>
        <taxon>Chromatiales</taxon>
        <taxon>Wenzhouxiangellaceae</taxon>
        <taxon>Elongatibacter</taxon>
    </lineage>
</organism>
<evidence type="ECO:0000256" key="2">
    <source>
        <dbReference type="SAM" id="Phobius"/>
    </source>
</evidence>
<evidence type="ECO:0000313" key="4">
    <source>
        <dbReference type="EMBL" id="MEJ8568381.1"/>
    </source>
</evidence>
<dbReference type="Pfam" id="PF01882">
    <property type="entry name" value="DUF58"/>
    <property type="match status" value="1"/>
</dbReference>
<feature type="compositionally biased region" description="Basic and acidic residues" evidence="1">
    <location>
        <begin position="209"/>
        <end position="221"/>
    </location>
</feature>
<accession>A0AAW9RF38</accession>